<reference evidence="1" key="2">
    <citation type="submission" date="2020-06" db="EMBL/GenBank/DDBJ databases">
        <title>Helianthus annuus Genome sequencing and assembly Release 2.</title>
        <authorList>
            <person name="Gouzy J."/>
            <person name="Langlade N."/>
            <person name="Munos S."/>
        </authorList>
    </citation>
    <scope>NUCLEOTIDE SEQUENCE</scope>
    <source>
        <tissue evidence="1">Leaves</tissue>
    </source>
</reference>
<evidence type="ECO:0000313" key="2">
    <source>
        <dbReference type="Proteomes" id="UP000215914"/>
    </source>
</evidence>
<dbReference type="Proteomes" id="UP000215914">
    <property type="component" value="Unassembled WGS sequence"/>
</dbReference>
<comment type="caution">
    <text evidence="1">The sequence shown here is derived from an EMBL/GenBank/DDBJ whole genome shotgun (WGS) entry which is preliminary data.</text>
</comment>
<dbReference type="Gramene" id="mRNA:HanXRQr2_Chr03g0124021">
    <property type="protein sequence ID" value="mRNA:HanXRQr2_Chr03g0124021"/>
    <property type="gene ID" value="HanXRQr2_Chr03g0124021"/>
</dbReference>
<organism evidence="1 2">
    <name type="scientific">Helianthus annuus</name>
    <name type="common">Common sunflower</name>
    <dbReference type="NCBI Taxonomy" id="4232"/>
    <lineage>
        <taxon>Eukaryota</taxon>
        <taxon>Viridiplantae</taxon>
        <taxon>Streptophyta</taxon>
        <taxon>Embryophyta</taxon>
        <taxon>Tracheophyta</taxon>
        <taxon>Spermatophyta</taxon>
        <taxon>Magnoliopsida</taxon>
        <taxon>eudicotyledons</taxon>
        <taxon>Gunneridae</taxon>
        <taxon>Pentapetalae</taxon>
        <taxon>asterids</taxon>
        <taxon>campanulids</taxon>
        <taxon>Asterales</taxon>
        <taxon>Asteraceae</taxon>
        <taxon>Asteroideae</taxon>
        <taxon>Heliantheae alliance</taxon>
        <taxon>Heliantheae</taxon>
        <taxon>Helianthus</taxon>
    </lineage>
</organism>
<sequence length="152" mass="17424">MVGIKDKSIRFSRMTSSSSPDHCLLYRITEEFDPRLPEKIIGLSRLWLTLAQKKLVFTRNTREMSLLEIMFDEGLEDIEFESRYLARGKHILTSMQGAYYDSGLFENVFALVGDGDLPNPDLMSVVPVGDPRASFDFATKKSTKRKKKRLLL</sequence>
<proteinExistence type="predicted"/>
<gene>
    <name evidence="1" type="ORF">HanXRQr2_Chr03g0124021</name>
</gene>
<dbReference type="EMBL" id="MNCJ02000318">
    <property type="protein sequence ID" value="KAF5815522.1"/>
    <property type="molecule type" value="Genomic_DNA"/>
</dbReference>
<protein>
    <submittedName>
        <fullName evidence="1">Uncharacterized protein</fullName>
    </submittedName>
</protein>
<name>A0A9K3JID8_HELAN</name>
<accession>A0A9K3JID8</accession>
<reference evidence="1" key="1">
    <citation type="journal article" date="2017" name="Nature">
        <title>The sunflower genome provides insights into oil metabolism, flowering and Asterid evolution.</title>
        <authorList>
            <person name="Badouin H."/>
            <person name="Gouzy J."/>
            <person name="Grassa C.J."/>
            <person name="Murat F."/>
            <person name="Staton S.E."/>
            <person name="Cottret L."/>
            <person name="Lelandais-Briere C."/>
            <person name="Owens G.L."/>
            <person name="Carrere S."/>
            <person name="Mayjonade B."/>
            <person name="Legrand L."/>
            <person name="Gill N."/>
            <person name="Kane N.C."/>
            <person name="Bowers J.E."/>
            <person name="Hubner S."/>
            <person name="Bellec A."/>
            <person name="Berard A."/>
            <person name="Berges H."/>
            <person name="Blanchet N."/>
            <person name="Boniface M.C."/>
            <person name="Brunel D."/>
            <person name="Catrice O."/>
            <person name="Chaidir N."/>
            <person name="Claudel C."/>
            <person name="Donnadieu C."/>
            <person name="Faraut T."/>
            <person name="Fievet G."/>
            <person name="Helmstetter N."/>
            <person name="King M."/>
            <person name="Knapp S.J."/>
            <person name="Lai Z."/>
            <person name="Le Paslier M.C."/>
            <person name="Lippi Y."/>
            <person name="Lorenzon L."/>
            <person name="Mandel J.R."/>
            <person name="Marage G."/>
            <person name="Marchand G."/>
            <person name="Marquand E."/>
            <person name="Bret-Mestries E."/>
            <person name="Morien E."/>
            <person name="Nambeesan S."/>
            <person name="Nguyen T."/>
            <person name="Pegot-Espagnet P."/>
            <person name="Pouilly N."/>
            <person name="Raftis F."/>
            <person name="Sallet E."/>
            <person name="Schiex T."/>
            <person name="Thomas J."/>
            <person name="Vandecasteele C."/>
            <person name="Vares D."/>
            <person name="Vear F."/>
            <person name="Vautrin S."/>
            <person name="Crespi M."/>
            <person name="Mangin B."/>
            <person name="Burke J.M."/>
            <person name="Salse J."/>
            <person name="Munos S."/>
            <person name="Vincourt P."/>
            <person name="Rieseberg L.H."/>
            <person name="Langlade N.B."/>
        </authorList>
    </citation>
    <scope>NUCLEOTIDE SEQUENCE</scope>
    <source>
        <tissue evidence="1">Leaves</tissue>
    </source>
</reference>
<dbReference type="AlphaFoldDB" id="A0A9K3JID8"/>
<keyword evidence="2" id="KW-1185">Reference proteome</keyword>
<evidence type="ECO:0000313" key="1">
    <source>
        <dbReference type="EMBL" id="KAF5815522.1"/>
    </source>
</evidence>